<keyword evidence="2" id="KW-1185">Reference proteome</keyword>
<dbReference type="PANTHER" id="PTHR45750:SF3">
    <property type="entry name" value="HISTONE ACETYLTRANSFERASE"/>
    <property type="match status" value="1"/>
</dbReference>
<dbReference type="GO" id="GO:0010484">
    <property type="term" value="F:histone H3 acetyltransferase activity"/>
    <property type="evidence" value="ECO:0007669"/>
    <property type="project" value="TreeGrafter"/>
</dbReference>
<dbReference type="Proteomes" id="UP000887566">
    <property type="component" value="Unplaced"/>
</dbReference>
<dbReference type="InterPro" id="IPR009464">
    <property type="entry name" value="PCAF_N"/>
</dbReference>
<dbReference type="GO" id="GO:0045944">
    <property type="term" value="P:positive regulation of transcription by RNA polymerase II"/>
    <property type="evidence" value="ECO:0007669"/>
    <property type="project" value="TreeGrafter"/>
</dbReference>
<organism evidence="2 3">
    <name type="scientific">Plectus sambesii</name>
    <dbReference type="NCBI Taxonomy" id="2011161"/>
    <lineage>
        <taxon>Eukaryota</taxon>
        <taxon>Metazoa</taxon>
        <taxon>Ecdysozoa</taxon>
        <taxon>Nematoda</taxon>
        <taxon>Chromadorea</taxon>
        <taxon>Plectida</taxon>
        <taxon>Plectina</taxon>
        <taxon>Plectoidea</taxon>
        <taxon>Plectidae</taxon>
        <taxon>Plectus</taxon>
    </lineage>
</organism>
<dbReference type="GO" id="GO:0140672">
    <property type="term" value="C:ATAC complex"/>
    <property type="evidence" value="ECO:0007669"/>
    <property type="project" value="TreeGrafter"/>
</dbReference>
<sequence>MGRKGDSSPRSPPKCPPKHEYDEKLKMISLYSACGSCSCVGWKKPADFDEIKIEENCSWTDAVSFSSDCQGCGHPLEKHIEKVRELSNDLISRLATMVADVDVLYHRIQQEDDSDTKQVYYYLFRVLRKCVQNRCDLELDSPFGCPPFEQVPIAHILANFVALKNESASASAHESDFETAALISQCLSAWTLETPSTHHFRIAEMNHSRKVDDELSQYKIGYARWLQFCRTPTVCKSLPRHDMLAIFGRNFLRLVLPAFAEDLKRRLDQETDDSSQRERVMREVPGFLRDLETELSKKDTPLVDSKYAPKLPKGVKRPTALTISADYRPLNVDTTTAVQGLEPEEDMDAHDFI</sequence>
<evidence type="ECO:0000259" key="1">
    <source>
        <dbReference type="Pfam" id="PF06466"/>
    </source>
</evidence>
<dbReference type="InterPro" id="IPR037800">
    <property type="entry name" value="GCN5"/>
</dbReference>
<evidence type="ECO:0000313" key="3">
    <source>
        <dbReference type="WBParaSite" id="PSAMB.scaffold1328size32897.g12498.t1"/>
    </source>
</evidence>
<dbReference type="Pfam" id="PF06466">
    <property type="entry name" value="PCAF_N"/>
    <property type="match status" value="1"/>
</dbReference>
<dbReference type="AlphaFoldDB" id="A0A914UZ37"/>
<protein>
    <submittedName>
        <fullName evidence="3">PCAF N-terminal domain-containing protein</fullName>
    </submittedName>
</protein>
<reference evidence="3" key="1">
    <citation type="submission" date="2022-11" db="UniProtKB">
        <authorList>
            <consortium name="WormBaseParasite"/>
        </authorList>
    </citation>
    <scope>IDENTIFICATION</scope>
</reference>
<accession>A0A914UZ37</accession>
<name>A0A914UZ37_9BILA</name>
<proteinExistence type="predicted"/>
<dbReference type="GO" id="GO:0005634">
    <property type="term" value="C:nucleus"/>
    <property type="evidence" value="ECO:0007669"/>
    <property type="project" value="InterPro"/>
</dbReference>
<dbReference type="WBParaSite" id="PSAMB.scaffold1328size32897.g12498.t1">
    <property type="protein sequence ID" value="PSAMB.scaffold1328size32897.g12498.t1"/>
    <property type="gene ID" value="PSAMB.scaffold1328size32897.g12498"/>
</dbReference>
<feature type="domain" description="PCAF N-terminal" evidence="1">
    <location>
        <begin position="22"/>
        <end position="264"/>
    </location>
</feature>
<dbReference type="PANTHER" id="PTHR45750">
    <property type="entry name" value="GH11602P"/>
    <property type="match status" value="1"/>
</dbReference>
<evidence type="ECO:0000313" key="2">
    <source>
        <dbReference type="Proteomes" id="UP000887566"/>
    </source>
</evidence>